<comment type="caution">
    <text evidence="7">The sequence shown here is derived from an EMBL/GenBank/DDBJ whole genome shotgun (WGS) entry which is preliminary data.</text>
</comment>
<evidence type="ECO:0000259" key="6">
    <source>
        <dbReference type="PROSITE" id="PS50217"/>
    </source>
</evidence>
<accession>A0A8H6NC47</accession>
<keyword evidence="4" id="KW-0539">Nucleus</keyword>
<dbReference type="Pfam" id="PF07716">
    <property type="entry name" value="bZIP_2"/>
    <property type="match status" value="1"/>
</dbReference>
<evidence type="ECO:0000256" key="3">
    <source>
        <dbReference type="ARBA" id="ARBA00023163"/>
    </source>
</evidence>
<gene>
    <name evidence="7" type="ORF">CPLU01_09264</name>
</gene>
<feature type="compositionally biased region" description="Basic residues" evidence="5">
    <location>
        <begin position="87"/>
        <end position="97"/>
    </location>
</feature>
<evidence type="ECO:0000256" key="4">
    <source>
        <dbReference type="ARBA" id="ARBA00023242"/>
    </source>
</evidence>
<dbReference type="InterPro" id="IPR004827">
    <property type="entry name" value="bZIP"/>
</dbReference>
<evidence type="ECO:0000256" key="1">
    <source>
        <dbReference type="ARBA" id="ARBA00004123"/>
    </source>
</evidence>
<sequence length="227" mass="25175">MSYHQQNLLTPQPASFASSVPWSISSLSPASTAPSPWESFPDYQSPPLSGTHSLRHSIERTAVPAGPSEGPEVDIWGGHSTSDSSSKRHKKKAKRSRKETEQSNPQDNYDDEVDHHASPPPAAETPHSDEANSSSGSSPPARKKPHPVRNRAAAKRSREKMKQYERDLVDRDREVAEERAYLDECVSALRCEVLSLKDQILQHGNCKCEAIQRYIVRKANEVSQSAV</sequence>
<proteinExistence type="predicted"/>
<protein>
    <submittedName>
        <fullName evidence="7">Basic region leucine zipper</fullName>
    </submittedName>
</protein>
<feature type="region of interest" description="Disordered" evidence="5">
    <location>
        <begin position="1"/>
        <end position="165"/>
    </location>
</feature>
<evidence type="ECO:0000313" key="8">
    <source>
        <dbReference type="Proteomes" id="UP000654918"/>
    </source>
</evidence>
<dbReference type="GO" id="GO:0003700">
    <property type="term" value="F:DNA-binding transcription factor activity"/>
    <property type="evidence" value="ECO:0007669"/>
    <property type="project" value="InterPro"/>
</dbReference>
<dbReference type="PROSITE" id="PS50217">
    <property type="entry name" value="BZIP"/>
    <property type="match status" value="1"/>
</dbReference>
<keyword evidence="8" id="KW-1185">Reference proteome</keyword>
<feature type="compositionally biased region" description="Basic residues" evidence="5">
    <location>
        <begin position="141"/>
        <end position="159"/>
    </location>
</feature>
<dbReference type="InterPro" id="IPR046347">
    <property type="entry name" value="bZIP_sf"/>
</dbReference>
<keyword evidence="3" id="KW-0804">Transcription</keyword>
<evidence type="ECO:0000313" key="7">
    <source>
        <dbReference type="EMBL" id="KAF6827191.1"/>
    </source>
</evidence>
<dbReference type="PANTHER" id="PTHR19304">
    <property type="entry name" value="CYCLIC-AMP RESPONSE ELEMENT BINDING PROTEIN"/>
    <property type="match status" value="1"/>
</dbReference>
<dbReference type="CDD" id="cd14687">
    <property type="entry name" value="bZIP_ATF2"/>
    <property type="match status" value="1"/>
</dbReference>
<feature type="compositionally biased region" description="Low complexity" evidence="5">
    <location>
        <begin position="17"/>
        <end position="36"/>
    </location>
</feature>
<dbReference type="InterPro" id="IPR051027">
    <property type="entry name" value="bZIP_transcription_factors"/>
</dbReference>
<feature type="domain" description="BZIP" evidence="6">
    <location>
        <begin position="140"/>
        <end position="203"/>
    </location>
</feature>
<dbReference type="Gene3D" id="1.20.5.170">
    <property type="match status" value="1"/>
</dbReference>
<dbReference type="GO" id="GO:0005634">
    <property type="term" value="C:nucleus"/>
    <property type="evidence" value="ECO:0007669"/>
    <property type="project" value="UniProtKB-SubCell"/>
</dbReference>
<keyword evidence="2" id="KW-0805">Transcription regulation</keyword>
<dbReference type="EMBL" id="WIGO01000142">
    <property type="protein sequence ID" value="KAF6827191.1"/>
    <property type="molecule type" value="Genomic_DNA"/>
</dbReference>
<dbReference type="AlphaFoldDB" id="A0A8H6NC47"/>
<organism evidence="7 8">
    <name type="scientific">Colletotrichum plurivorum</name>
    <dbReference type="NCBI Taxonomy" id="2175906"/>
    <lineage>
        <taxon>Eukaryota</taxon>
        <taxon>Fungi</taxon>
        <taxon>Dikarya</taxon>
        <taxon>Ascomycota</taxon>
        <taxon>Pezizomycotina</taxon>
        <taxon>Sordariomycetes</taxon>
        <taxon>Hypocreomycetidae</taxon>
        <taxon>Glomerellales</taxon>
        <taxon>Glomerellaceae</taxon>
        <taxon>Colletotrichum</taxon>
        <taxon>Colletotrichum orchidearum species complex</taxon>
    </lineage>
</organism>
<name>A0A8H6NC47_9PEZI</name>
<evidence type="ECO:0000256" key="5">
    <source>
        <dbReference type="SAM" id="MobiDB-lite"/>
    </source>
</evidence>
<feature type="compositionally biased region" description="Polar residues" evidence="5">
    <location>
        <begin position="1"/>
        <end position="16"/>
    </location>
</feature>
<dbReference type="SUPFAM" id="SSF57959">
    <property type="entry name" value="Leucine zipper domain"/>
    <property type="match status" value="1"/>
</dbReference>
<reference evidence="7" key="1">
    <citation type="journal article" date="2020" name="Phytopathology">
        <title>Genome Sequence Resources of Colletotrichum truncatum, C. plurivorum, C. musicola, and C. sojae: Four Species Pathogenic to Soybean (Glycine max).</title>
        <authorList>
            <person name="Rogerio F."/>
            <person name="Boufleur T.R."/>
            <person name="Ciampi-Guillardi M."/>
            <person name="Sukno S.A."/>
            <person name="Thon M.R."/>
            <person name="Massola Junior N.S."/>
            <person name="Baroncelli R."/>
        </authorList>
    </citation>
    <scope>NUCLEOTIDE SEQUENCE</scope>
    <source>
        <strain evidence="7">LFN00145</strain>
    </source>
</reference>
<evidence type="ECO:0000256" key="2">
    <source>
        <dbReference type="ARBA" id="ARBA00023015"/>
    </source>
</evidence>
<comment type="subcellular location">
    <subcellularLocation>
        <location evidence="1">Nucleus</location>
    </subcellularLocation>
</comment>
<dbReference type="Proteomes" id="UP000654918">
    <property type="component" value="Unassembled WGS sequence"/>
</dbReference>